<comment type="caution">
    <text evidence="7">The sequence shown here is derived from an EMBL/GenBank/DDBJ whole genome shotgun (WGS) entry which is preliminary data.</text>
</comment>
<dbReference type="PROSITE" id="PS00893">
    <property type="entry name" value="NUDIX_BOX"/>
    <property type="match status" value="1"/>
</dbReference>
<comment type="cofactor">
    <cofactor evidence="1">
        <name>Mg(2+)</name>
        <dbReference type="ChEBI" id="CHEBI:18420"/>
    </cofactor>
</comment>
<evidence type="ECO:0000256" key="4">
    <source>
        <dbReference type="ARBA" id="ARBA00022842"/>
    </source>
</evidence>
<keyword evidence="3 5" id="KW-0378">Hydrolase</keyword>
<feature type="domain" description="Nudix hydrolase" evidence="6">
    <location>
        <begin position="16"/>
        <end position="144"/>
    </location>
</feature>
<organism evidence="7 8">
    <name type="scientific">Dactylosporangium maewongense</name>
    <dbReference type="NCBI Taxonomy" id="634393"/>
    <lineage>
        <taxon>Bacteria</taxon>
        <taxon>Bacillati</taxon>
        <taxon>Actinomycetota</taxon>
        <taxon>Actinomycetes</taxon>
        <taxon>Micromonosporales</taxon>
        <taxon>Micromonosporaceae</taxon>
        <taxon>Dactylosporangium</taxon>
    </lineage>
</organism>
<dbReference type="Gene3D" id="3.90.79.10">
    <property type="entry name" value="Nucleoside Triphosphate Pyrophosphohydrolase"/>
    <property type="match status" value="1"/>
</dbReference>
<reference evidence="7 8" key="1">
    <citation type="journal article" date="2019" name="Int. J. Syst. Evol. Microbiol.">
        <title>The Global Catalogue of Microorganisms (GCM) 10K type strain sequencing project: providing services to taxonomists for standard genome sequencing and annotation.</title>
        <authorList>
            <consortium name="The Broad Institute Genomics Platform"/>
            <consortium name="The Broad Institute Genome Sequencing Center for Infectious Disease"/>
            <person name="Wu L."/>
            <person name="Ma J."/>
        </authorList>
    </citation>
    <scope>NUCLEOTIDE SEQUENCE [LARGE SCALE GENOMIC DNA]</scope>
    <source>
        <strain evidence="7 8">JCM 15933</strain>
    </source>
</reference>
<evidence type="ECO:0000313" key="8">
    <source>
        <dbReference type="Proteomes" id="UP001501470"/>
    </source>
</evidence>
<dbReference type="PANTHER" id="PTHR43046">
    <property type="entry name" value="GDP-MANNOSE MANNOSYL HYDROLASE"/>
    <property type="match status" value="1"/>
</dbReference>
<dbReference type="InterPro" id="IPR020084">
    <property type="entry name" value="NUDIX_hydrolase_CS"/>
</dbReference>
<dbReference type="PROSITE" id="PS51462">
    <property type="entry name" value="NUDIX"/>
    <property type="match status" value="1"/>
</dbReference>
<dbReference type="RefSeq" id="WP_344509317.1">
    <property type="nucleotide sequence ID" value="NZ_BAAAQD010000021.1"/>
</dbReference>
<dbReference type="Pfam" id="PF00293">
    <property type="entry name" value="NUDIX"/>
    <property type="match status" value="1"/>
</dbReference>
<dbReference type="GO" id="GO:0016787">
    <property type="term" value="F:hydrolase activity"/>
    <property type="evidence" value="ECO:0007669"/>
    <property type="project" value="UniProtKB-KW"/>
</dbReference>
<dbReference type="PRINTS" id="PR00502">
    <property type="entry name" value="NUDIXFAMILY"/>
</dbReference>
<dbReference type="SUPFAM" id="SSF55811">
    <property type="entry name" value="Nudix"/>
    <property type="match status" value="1"/>
</dbReference>
<dbReference type="CDD" id="cd18876">
    <property type="entry name" value="NUDIX_Hydrolase"/>
    <property type="match status" value="1"/>
</dbReference>
<keyword evidence="4" id="KW-0460">Magnesium</keyword>
<proteinExistence type="inferred from homology"/>
<keyword evidence="8" id="KW-1185">Reference proteome</keyword>
<accession>A0ABN2C5M6</accession>
<name>A0ABN2C5M6_9ACTN</name>
<sequence length="163" mass="17582">MPEWLPPQEWFAQLAAFHAVVSVLITDPDGRVLLVKPNYNDTWTLPGGYVDEGEAPHEAAAREVREELGLDLQVGALLVVDWAPPAGARTRALMSFTFDGGLLDDPGRIALRREELDGFAFCTAAEVAERLPVAVAPRVPAALLCRLAGRTVYLAAPQPAEGL</sequence>
<evidence type="ECO:0000256" key="3">
    <source>
        <dbReference type="ARBA" id="ARBA00022801"/>
    </source>
</evidence>
<dbReference type="InterPro" id="IPR000086">
    <property type="entry name" value="NUDIX_hydrolase_dom"/>
</dbReference>
<evidence type="ECO:0000259" key="6">
    <source>
        <dbReference type="PROSITE" id="PS51462"/>
    </source>
</evidence>
<evidence type="ECO:0000313" key="7">
    <source>
        <dbReference type="EMBL" id="GAA1550646.1"/>
    </source>
</evidence>
<evidence type="ECO:0000256" key="5">
    <source>
        <dbReference type="RuleBase" id="RU003476"/>
    </source>
</evidence>
<dbReference type="InterPro" id="IPR020476">
    <property type="entry name" value="Nudix_hydrolase"/>
</dbReference>
<dbReference type="EMBL" id="BAAAQD010000021">
    <property type="protein sequence ID" value="GAA1550646.1"/>
    <property type="molecule type" value="Genomic_DNA"/>
</dbReference>
<evidence type="ECO:0000256" key="1">
    <source>
        <dbReference type="ARBA" id="ARBA00001946"/>
    </source>
</evidence>
<dbReference type="PANTHER" id="PTHR43046:SF12">
    <property type="entry name" value="GDP-MANNOSE MANNOSYL HYDROLASE"/>
    <property type="match status" value="1"/>
</dbReference>
<dbReference type="InterPro" id="IPR015797">
    <property type="entry name" value="NUDIX_hydrolase-like_dom_sf"/>
</dbReference>
<gene>
    <name evidence="7" type="ORF">GCM10009827_084130</name>
</gene>
<dbReference type="Proteomes" id="UP001501470">
    <property type="component" value="Unassembled WGS sequence"/>
</dbReference>
<comment type="similarity">
    <text evidence="2 5">Belongs to the Nudix hydrolase family.</text>
</comment>
<protein>
    <submittedName>
        <fullName evidence="7">NUDIX hydrolase</fullName>
    </submittedName>
</protein>
<evidence type="ECO:0000256" key="2">
    <source>
        <dbReference type="ARBA" id="ARBA00005582"/>
    </source>
</evidence>